<evidence type="ECO:0000313" key="1">
    <source>
        <dbReference type="EMBL" id="AAZ45157.1"/>
    </source>
</evidence>
<organism evidence="1">
    <name type="scientific">Dechloromonas aromatica (strain RCB)</name>
    <dbReference type="NCBI Taxonomy" id="159087"/>
    <lineage>
        <taxon>Bacteria</taxon>
        <taxon>Pseudomonadati</taxon>
        <taxon>Pseudomonadota</taxon>
        <taxon>Betaproteobacteria</taxon>
        <taxon>Rhodocyclales</taxon>
        <taxon>Azonexaceae</taxon>
        <taxon>Dechloromonas</taxon>
    </lineage>
</organism>
<protein>
    <submittedName>
        <fullName evidence="1">Uncharacterized protein</fullName>
    </submittedName>
</protein>
<dbReference type="KEGG" id="dar:Daro_0399"/>
<reference evidence="1" key="1">
    <citation type="submission" date="2005-08" db="EMBL/GenBank/DDBJ databases">
        <title>Complete sequence of Dechloromonas aromatica RCB.</title>
        <authorList>
            <person name="Salinero K.K."/>
            <person name="Copeland A."/>
            <person name="Lucas S."/>
            <person name="Lapidus A."/>
            <person name="Barry K."/>
            <person name="Detter J.C."/>
            <person name="Glavina T."/>
            <person name="Hammon N."/>
            <person name="Israni S."/>
            <person name="Pitluck S."/>
            <person name="Di Bartolo G."/>
            <person name="Trong S."/>
            <person name="Schmutz J."/>
            <person name="Larimer F."/>
            <person name="Land M."/>
            <person name="Ivanova N."/>
            <person name="Richardson P."/>
        </authorList>
    </citation>
    <scope>NUCLEOTIDE SEQUENCE</scope>
    <source>
        <strain evidence="1">RCB</strain>
    </source>
</reference>
<proteinExistence type="predicted"/>
<name>Q47J24_DECAR</name>
<gene>
    <name evidence="1" type="ordered locus">Daro_0399</name>
</gene>
<dbReference type="Gene3D" id="2.30.110.50">
    <property type="match status" value="1"/>
</dbReference>
<dbReference type="HOGENOM" id="CLU_1822196_0_0_4"/>
<dbReference type="eggNOG" id="COG3501">
    <property type="taxonomic scope" value="Bacteria"/>
</dbReference>
<sequence length="141" mass="15665">MSFYGMTHCNFGRFFRLTVAITDRHTKPNRFLGRALTLNTRLSDGSQVSRSGFVRAAQKLSADTPQEVMEAREAGHRTWLGRGTVRSLRPGSAFDLIGLPVDPAKAEAEPRRLTLAAHVWTSLFRSIHVELCADHTRLGGC</sequence>
<dbReference type="EMBL" id="CP000089">
    <property type="protein sequence ID" value="AAZ45157.1"/>
    <property type="molecule type" value="Genomic_DNA"/>
</dbReference>
<dbReference type="AlphaFoldDB" id="Q47J24"/>
<accession>Q47J24</accession>
<dbReference type="STRING" id="159087.Daro_0399"/>